<proteinExistence type="predicted"/>
<evidence type="ECO:0000313" key="3">
    <source>
        <dbReference type="Proteomes" id="UP000286415"/>
    </source>
</evidence>
<dbReference type="Proteomes" id="UP000286415">
    <property type="component" value="Unassembled WGS sequence"/>
</dbReference>
<sequence>MNPEKMEVVKKCGLPVFSKLIASPNTGQSDRSSLASDVPSPVQHRRTLTNAAGASGHAQSSSTPIASAENQVVAIATLQDLMHVASIETEDMHAFFGLLPHQILDRATDPAWHRMYPPQCSTDEHLLMRLVLQAMHSQARRRSLLRKIRWLP</sequence>
<evidence type="ECO:0000313" key="2">
    <source>
        <dbReference type="EMBL" id="KAG5442732.1"/>
    </source>
</evidence>
<feature type="region of interest" description="Disordered" evidence="1">
    <location>
        <begin position="23"/>
        <end position="42"/>
    </location>
</feature>
<evidence type="ECO:0000256" key="1">
    <source>
        <dbReference type="SAM" id="MobiDB-lite"/>
    </source>
</evidence>
<reference evidence="2 3" key="1">
    <citation type="journal article" date="2018" name="Biotechnol. Adv.">
        <title>Improved genomic resources and new bioinformatic workflow for the carcinogenic parasite Clonorchis sinensis: Biotechnological implications.</title>
        <authorList>
            <person name="Wang D."/>
            <person name="Korhonen P.K."/>
            <person name="Gasser R.B."/>
            <person name="Young N.D."/>
        </authorList>
    </citation>
    <scope>NUCLEOTIDE SEQUENCE [LARGE SCALE GENOMIC DNA]</scope>
    <source>
        <strain evidence="2">Cs-k2</strain>
    </source>
</reference>
<comment type="caution">
    <text evidence="2">The sequence shown here is derived from an EMBL/GenBank/DDBJ whole genome shotgun (WGS) entry which is preliminary data.</text>
</comment>
<name>A0A8T1M1G8_CLOSI</name>
<gene>
    <name evidence="2" type="ORF">CSKR_202627</name>
</gene>
<reference evidence="2 3" key="2">
    <citation type="journal article" date="2021" name="Genomics">
        <title>High-quality reference genome for Clonorchis sinensis.</title>
        <authorList>
            <person name="Young N.D."/>
            <person name="Stroehlein A.J."/>
            <person name="Kinkar L."/>
            <person name="Wang T."/>
            <person name="Sohn W.M."/>
            <person name="Chang B.C.H."/>
            <person name="Kaur P."/>
            <person name="Weisz D."/>
            <person name="Dudchenko O."/>
            <person name="Aiden E.L."/>
            <person name="Korhonen P.K."/>
            <person name="Gasser R.B."/>
        </authorList>
    </citation>
    <scope>NUCLEOTIDE SEQUENCE [LARGE SCALE GENOMIC DNA]</scope>
    <source>
        <strain evidence="2">Cs-k2</strain>
    </source>
</reference>
<protein>
    <submittedName>
        <fullName evidence="2">Uncharacterized protein</fullName>
    </submittedName>
</protein>
<dbReference type="AlphaFoldDB" id="A0A8T1M1G8"/>
<accession>A0A8T1M1G8</accession>
<keyword evidence="3" id="KW-1185">Reference proteome</keyword>
<feature type="compositionally biased region" description="Polar residues" evidence="1">
    <location>
        <begin position="23"/>
        <end position="35"/>
    </location>
</feature>
<dbReference type="EMBL" id="NIRI02000056">
    <property type="protein sequence ID" value="KAG5442732.1"/>
    <property type="molecule type" value="Genomic_DNA"/>
</dbReference>
<organism evidence="2 3">
    <name type="scientific">Clonorchis sinensis</name>
    <name type="common">Chinese liver fluke</name>
    <dbReference type="NCBI Taxonomy" id="79923"/>
    <lineage>
        <taxon>Eukaryota</taxon>
        <taxon>Metazoa</taxon>
        <taxon>Spiralia</taxon>
        <taxon>Lophotrochozoa</taxon>
        <taxon>Platyhelminthes</taxon>
        <taxon>Trematoda</taxon>
        <taxon>Digenea</taxon>
        <taxon>Opisthorchiida</taxon>
        <taxon>Opisthorchiata</taxon>
        <taxon>Opisthorchiidae</taxon>
        <taxon>Clonorchis</taxon>
    </lineage>
</organism>